<feature type="compositionally biased region" description="Polar residues" evidence="1">
    <location>
        <begin position="173"/>
        <end position="183"/>
    </location>
</feature>
<sequence>MADLSGGVPATSNGTATPMSRPIAARAPAPTGSPGIKGPRAIMQERAAREERQRLERERLEREHAEAEARAEAEALQKERERRAAAAAAAGAGPVPAGTGVDASSTRRPAQTSADRAKADDGNRAGAYPKAPGDNQAQGAQRHTRGTSAPTQPIPGPTTPGMTSGNRPPPPESSTSARGSQARSAFPHAFERWESLSAHWEGLTNFWIRRLEQNAQQISNDPVSQQLARQVTDLSSAGANLFHAVVELQRLRASSERKFQRWFFETRTELERHRELGAMLEAALQEERRTRGDAIQKALEKEKGTSKLEKQLAEMRKELLISKEEARRAWEELGRREQEERDRTASLQQGHPTIVGGVQVVPMTQSASRGDSQRDPRSYGQAEPSDYTRSPPSRAAHPEYTQAPAVQPTPASASGGGAYQSEPAVHHQQSYGSEGYSDGEYIFSPQKLHRTPTGSPLPRPILGLKSSDVRVEDFETPATQPEVYRPTGSGTHQPQYSANPDYSGAGYSSSWDEMEQMPRHHHPTRLSDVIEEDDERSRTSASQVGRV</sequence>
<reference evidence="2 3" key="1">
    <citation type="submission" date="2018-06" db="EMBL/GenBank/DDBJ databases">
        <title>Complete Genomes of Monosporascus.</title>
        <authorList>
            <person name="Robinson A.J."/>
            <person name="Natvig D.O."/>
        </authorList>
    </citation>
    <scope>NUCLEOTIDE SEQUENCE [LARGE SCALE GENOMIC DNA]</scope>
    <source>
        <strain evidence="2 3">CBS 110550</strain>
    </source>
</reference>
<protein>
    <submittedName>
        <fullName evidence="2">Uncharacterized protein</fullName>
    </submittedName>
</protein>
<comment type="caution">
    <text evidence="2">The sequence shown here is derived from an EMBL/GenBank/DDBJ whole genome shotgun (WGS) entry which is preliminary data.</text>
</comment>
<feature type="compositionally biased region" description="Polar residues" evidence="1">
    <location>
        <begin position="135"/>
        <end position="149"/>
    </location>
</feature>
<feature type="region of interest" description="Disordered" evidence="1">
    <location>
        <begin position="333"/>
        <end position="547"/>
    </location>
</feature>
<evidence type="ECO:0000313" key="2">
    <source>
        <dbReference type="EMBL" id="RYP07137.1"/>
    </source>
</evidence>
<evidence type="ECO:0000256" key="1">
    <source>
        <dbReference type="SAM" id="MobiDB-lite"/>
    </source>
</evidence>
<organism evidence="2 3">
    <name type="scientific">Monosporascus ibericus</name>
    <dbReference type="NCBI Taxonomy" id="155417"/>
    <lineage>
        <taxon>Eukaryota</taxon>
        <taxon>Fungi</taxon>
        <taxon>Dikarya</taxon>
        <taxon>Ascomycota</taxon>
        <taxon>Pezizomycotina</taxon>
        <taxon>Sordariomycetes</taxon>
        <taxon>Xylariomycetidae</taxon>
        <taxon>Xylariales</taxon>
        <taxon>Xylariales incertae sedis</taxon>
        <taxon>Monosporascus</taxon>
    </lineage>
</organism>
<evidence type="ECO:0000313" key="3">
    <source>
        <dbReference type="Proteomes" id="UP000293360"/>
    </source>
</evidence>
<proteinExistence type="predicted"/>
<feature type="region of interest" description="Disordered" evidence="1">
    <location>
        <begin position="1"/>
        <end position="186"/>
    </location>
</feature>
<accession>A0A4Q4TMS1</accession>
<feature type="compositionally biased region" description="Polar residues" evidence="1">
    <location>
        <begin position="102"/>
        <end position="114"/>
    </location>
</feature>
<dbReference type="Proteomes" id="UP000293360">
    <property type="component" value="Unassembled WGS sequence"/>
</dbReference>
<gene>
    <name evidence="2" type="ORF">DL764_002684</name>
</gene>
<dbReference type="STRING" id="155417.A0A4Q4TMS1"/>
<feature type="compositionally biased region" description="Basic and acidic residues" evidence="1">
    <location>
        <begin position="46"/>
        <end position="84"/>
    </location>
</feature>
<feature type="compositionally biased region" description="Polar residues" evidence="1">
    <location>
        <begin position="488"/>
        <end position="511"/>
    </location>
</feature>
<keyword evidence="3" id="KW-1185">Reference proteome</keyword>
<feature type="compositionally biased region" description="Basic and acidic residues" evidence="1">
    <location>
        <begin position="333"/>
        <end position="344"/>
    </location>
</feature>
<dbReference type="EMBL" id="QJNU01000104">
    <property type="protein sequence ID" value="RYP07137.1"/>
    <property type="molecule type" value="Genomic_DNA"/>
</dbReference>
<dbReference type="OrthoDB" id="5945798at2759"/>
<dbReference type="AlphaFoldDB" id="A0A4Q4TMS1"/>
<name>A0A4Q4TMS1_9PEZI</name>